<evidence type="ECO:0000256" key="10">
    <source>
        <dbReference type="ARBA" id="ARBA00022840"/>
    </source>
</evidence>
<feature type="transmembrane region" description="Helical" evidence="18">
    <location>
        <begin position="1373"/>
        <end position="1394"/>
    </location>
</feature>
<feature type="domain" description="ABC transmembrane type-1" evidence="20">
    <location>
        <begin position="1111"/>
        <end position="1399"/>
    </location>
</feature>
<feature type="domain" description="ABC transporter" evidence="19">
    <location>
        <begin position="1455"/>
        <end position="1694"/>
    </location>
</feature>
<keyword evidence="6" id="KW-0813">Transport</keyword>
<evidence type="ECO:0000256" key="5">
    <source>
        <dbReference type="ARBA" id="ARBA00007577"/>
    </source>
</evidence>
<name>A0A139I0Z5_9PEZI</name>
<dbReference type="InterPro" id="IPR036640">
    <property type="entry name" value="ABC1_TM_sf"/>
</dbReference>
<dbReference type="GO" id="GO:0016829">
    <property type="term" value="F:lyase activity"/>
    <property type="evidence" value="ECO:0007669"/>
    <property type="project" value="UniProtKB-KW"/>
</dbReference>
<evidence type="ECO:0000256" key="16">
    <source>
        <dbReference type="ARBA" id="ARBA00023239"/>
    </source>
</evidence>
<dbReference type="Pfam" id="PF00378">
    <property type="entry name" value="ECH_1"/>
    <property type="match status" value="1"/>
</dbReference>
<evidence type="ECO:0000313" key="22">
    <source>
        <dbReference type="Proteomes" id="UP000073492"/>
    </source>
</evidence>
<keyword evidence="10" id="KW-0067">ATP-binding</keyword>
<dbReference type="FunFam" id="1.20.1560.10:FF:000057">
    <property type="entry name" value="ABC multidrug transporter SitT"/>
    <property type="match status" value="2"/>
</dbReference>
<dbReference type="InterPro" id="IPR039421">
    <property type="entry name" value="Type_1_exporter"/>
</dbReference>
<comment type="similarity">
    <text evidence="4">Belongs to the enoyl-CoA hydratase/isomerase family.</text>
</comment>
<dbReference type="PANTHER" id="PTHR43394">
    <property type="entry name" value="ATP-DEPENDENT PERMEASE MDL1, MITOCHONDRIAL"/>
    <property type="match status" value="1"/>
</dbReference>
<evidence type="ECO:0000313" key="21">
    <source>
        <dbReference type="EMBL" id="KXT08405.1"/>
    </source>
</evidence>
<dbReference type="PROSITE" id="PS00211">
    <property type="entry name" value="ABC_TRANSPORTER_1"/>
    <property type="match status" value="2"/>
</dbReference>
<dbReference type="InterPro" id="IPR003593">
    <property type="entry name" value="AAA+_ATPase"/>
</dbReference>
<keyword evidence="12" id="KW-0843">Virulence</keyword>
<feature type="transmembrane region" description="Helical" evidence="18">
    <location>
        <begin position="1107"/>
        <end position="1133"/>
    </location>
</feature>
<evidence type="ECO:0000256" key="14">
    <source>
        <dbReference type="ARBA" id="ARBA00023140"/>
    </source>
</evidence>
<keyword evidence="13 18" id="KW-0472">Membrane</keyword>
<dbReference type="InterPro" id="IPR027417">
    <property type="entry name" value="P-loop_NTPase"/>
</dbReference>
<dbReference type="PROSITE" id="PS50929">
    <property type="entry name" value="ABC_TM1F"/>
    <property type="match status" value="2"/>
</dbReference>
<dbReference type="Pfam" id="PF00005">
    <property type="entry name" value="ABC_tran"/>
    <property type="match status" value="2"/>
</dbReference>
<dbReference type="GO" id="GO:0005524">
    <property type="term" value="F:ATP binding"/>
    <property type="evidence" value="ECO:0007669"/>
    <property type="project" value="UniProtKB-KW"/>
</dbReference>
<evidence type="ECO:0000259" key="19">
    <source>
        <dbReference type="PROSITE" id="PS50893"/>
    </source>
</evidence>
<feature type="transmembrane region" description="Helical" evidence="18">
    <location>
        <begin position="456"/>
        <end position="479"/>
    </location>
</feature>
<evidence type="ECO:0000259" key="20">
    <source>
        <dbReference type="PROSITE" id="PS50929"/>
    </source>
</evidence>
<accession>A0A139I0Z5</accession>
<dbReference type="InterPro" id="IPR017871">
    <property type="entry name" value="ABC_transporter-like_CS"/>
</dbReference>
<comment type="similarity">
    <text evidence="5">Belongs to the ABC transporter superfamily. ABCB family. Multidrug resistance exporter (TC 3.A.1.201) subfamily.</text>
</comment>
<dbReference type="FunFam" id="3.40.50.300:FF:000913">
    <property type="entry name" value="ABC multidrug transporter SitT"/>
    <property type="match status" value="1"/>
</dbReference>
<dbReference type="STRING" id="113226.A0A139I0Z5"/>
<dbReference type="InterPro" id="IPR029045">
    <property type="entry name" value="ClpP/crotonase-like_dom_sf"/>
</dbReference>
<dbReference type="SUPFAM" id="SSF90123">
    <property type="entry name" value="ABC transporter transmembrane region"/>
    <property type="match status" value="2"/>
</dbReference>
<dbReference type="InterPro" id="IPR001753">
    <property type="entry name" value="Enoyl-CoA_hydra/iso"/>
</dbReference>
<dbReference type="EMBL" id="LFZO01000452">
    <property type="protein sequence ID" value="KXT08405.1"/>
    <property type="molecule type" value="Genomic_DNA"/>
</dbReference>
<evidence type="ECO:0000256" key="6">
    <source>
        <dbReference type="ARBA" id="ARBA00022448"/>
    </source>
</evidence>
<feature type="transmembrane region" description="Helical" evidence="18">
    <location>
        <begin position="1330"/>
        <end position="1358"/>
    </location>
</feature>
<evidence type="ECO:0000256" key="15">
    <source>
        <dbReference type="ARBA" id="ARBA00023235"/>
    </source>
</evidence>
<evidence type="ECO:0000256" key="4">
    <source>
        <dbReference type="ARBA" id="ARBA00005254"/>
    </source>
</evidence>
<dbReference type="CDD" id="cd18578">
    <property type="entry name" value="ABC_6TM_Pgp_ABCB1_D2_like"/>
    <property type="match status" value="1"/>
</dbReference>
<dbReference type="SMART" id="SM00382">
    <property type="entry name" value="AAA"/>
    <property type="match status" value="2"/>
</dbReference>
<feature type="domain" description="ABC transporter" evidence="19">
    <location>
        <begin position="739"/>
        <end position="1018"/>
    </location>
</feature>
<evidence type="ECO:0000256" key="1">
    <source>
        <dbReference type="ARBA" id="ARBA00004141"/>
    </source>
</evidence>
<evidence type="ECO:0000256" key="7">
    <source>
        <dbReference type="ARBA" id="ARBA00022692"/>
    </source>
</evidence>
<feature type="transmembrane region" description="Helical" evidence="18">
    <location>
        <begin position="637"/>
        <end position="657"/>
    </location>
</feature>
<dbReference type="CDD" id="cd06558">
    <property type="entry name" value="crotonase-like"/>
    <property type="match status" value="1"/>
</dbReference>
<feature type="domain" description="ABC transmembrane type-1" evidence="20">
    <location>
        <begin position="406"/>
        <end position="704"/>
    </location>
</feature>
<evidence type="ECO:0000256" key="12">
    <source>
        <dbReference type="ARBA" id="ARBA00023026"/>
    </source>
</evidence>
<dbReference type="GO" id="GO:0090374">
    <property type="term" value="P:oligopeptide export from mitochondrion"/>
    <property type="evidence" value="ECO:0007669"/>
    <property type="project" value="TreeGrafter"/>
</dbReference>
<gene>
    <name evidence="21" type="ORF">AC579_5998</name>
</gene>
<feature type="region of interest" description="Disordered" evidence="17">
    <location>
        <begin position="1047"/>
        <end position="1087"/>
    </location>
</feature>
<feature type="transmembrane region" description="Helical" evidence="18">
    <location>
        <begin position="1153"/>
        <end position="1179"/>
    </location>
</feature>
<evidence type="ECO:0000256" key="18">
    <source>
        <dbReference type="SAM" id="Phobius"/>
    </source>
</evidence>
<dbReference type="GO" id="GO:0005743">
    <property type="term" value="C:mitochondrial inner membrane"/>
    <property type="evidence" value="ECO:0007669"/>
    <property type="project" value="TreeGrafter"/>
</dbReference>
<protein>
    <submittedName>
        <fullName evidence="21">Uncharacterized protein</fullName>
    </submittedName>
</protein>
<feature type="transmembrane region" description="Helical" evidence="18">
    <location>
        <begin position="402"/>
        <end position="426"/>
    </location>
</feature>
<evidence type="ECO:0000256" key="2">
    <source>
        <dbReference type="ARBA" id="ARBA00004275"/>
    </source>
</evidence>
<dbReference type="InterPro" id="IPR003439">
    <property type="entry name" value="ABC_transporter-like_ATP-bd"/>
</dbReference>
<keyword evidence="11 18" id="KW-1133">Transmembrane helix</keyword>
<dbReference type="Pfam" id="PF00664">
    <property type="entry name" value="ABC_membrane"/>
    <property type="match status" value="2"/>
</dbReference>
<feature type="transmembrane region" description="Helical" evidence="18">
    <location>
        <begin position="556"/>
        <end position="577"/>
    </location>
</feature>
<proteinExistence type="inferred from homology"/>
<dbReference type="Gene3D" id="1.20.1560.10">
    <property type="entry name" value="ABC transporter type 1, transmembrane domain"/>
    <property type="match status" value="1"/>
</dbReference>
<feature type="transmembrane region" description="Helical" evidence="18">
    <location>
        <begin position="1222"/>
        <end position="1246"/>
    </location>
</feature>
<feature type="transmembrane region" description="Helical" evidence="18">
    <location>
        <begin position="1252"/>
        <end position="1273"/>
    </location>
</feature>
<keyword evidence="9" id="KW-0547">Nucleotide-binding</keyword>
<evidence type="ECO:0000256" key="17">
    <source>
        <dbReference type="SAM" id="MobiDB-lite"/>
    </source>
</evidence>
<evidence type="ECO:0000256" key="9">
    <source>
        <dbReference type="ARBA" id="ARBA00022741"/>
    </source>
</evidence>
<dbReference type="InterPro" id="IPR011527">
    <property type="entry name" value="ABC1_TM_dom"/>
</dbReference>
<dbReference type="PANTHER" id="PTHR43394:SF11">
    <property type="entry name" value="ATP-BINDING CASSETTE TRANSPORTER"/>
    <property type="match status" value="1"/>
</dbReference>
<evidence type="ECO:0000256" key="11">
    <source>
        <dbReference type="ARBA" id="ARBA00022989"/>
    </source>
</evidence>
<comment type="caution">
    <text evidence="21">The sequence shown here is derived from an EMBL/GenBank/DDBJ whole genome shotgun (WGS) entry which is preliminary data.</text>
</comment>
<keyword evidence="8" id="KW-0677">Repeat</keyword>
<keyword evidence="16" id="KW-0456">Lyase</keyword>
<comment type="subcellular location">
    <subcellularLocation>
        <location evidence="1">Membrane</location>
        <topology evidence="1">Multi-pass membrane protein</topology>
    </subcellularLocation>
    <subcellularLocation>
        <location evidence="2">Peroxisome</location>
    </subcellularLocation>
</comment>
<evidence type="ECO:0000256" key="8">
    <source>
        <dbReference type="ARBA" id="ARBA00022737"/>
    </source>
</evidence>
<dbReference type="GO" id="GO:0016887">
    <property type="term" value="F:ATP hydrolysis activity"/>
    <property type="evidence" value="ECO:0007669"/>
    <property type="project" value="InterPro"/>
</dbReference>
<organism evidence="21 22">
    <name type="scientific">Pseudocercospora musae</name>
    <dbReference type="NCBI Taxonomy" id="113226"/>
    <lineage>
        <taxon>Eukaryota</taxon>
        <taxon>Fungi</taxon>
        <taxon>Dikarya</taxon>
        <taxon>Ascomycota</taxon>
        <taxon>Pezizomycotina</taxon>
        <taxon>Dothideomycetes</taxon>
        <taxon>Dothideomycetidae</taxon>
        <taxon>Mycosphaerellales</taxon>
        <taxon>Mycosphaerellaceae</taxon>
        <taxon>Pseudocercospora</taxon>
    </lineage>
</organism>
<feature type="compositionally biased region" description="Basic and acidic residues" evidence="17">
    <location>
        <begin position="1055"/>
        <end position="1065"/>
    </location>
</feature>
<dbReference type="OrthoDB" id="6500128at2759"/>
<evidence type="ECO:0000256" key="13">
    <source>
        <dbReference type="ARBA" id="ARBA00023136"/>
    </source>
</evidence>
<dbReference type="CDD" id="cd18577">
    <property type="entry name" value="ABC_6TM_Pgp_ABCB1_D1_like"/>
    <property type="match status" value="1"/>
</dbReference>
<dbReference type="PROSITE" id="PS50893">
    <property type="entry name" value="ABC_TRANSPORTER_2"/>
    <property type="match status" value="2"/>
</dbReference>
<comment type="pathway">
    <text evidence="3">Siderophore biosynthesis.</text>
</comment>
<reference evidence="21 22" key="1">
    <citation type="submission" date="2015-07" db="EMBL/GenBank/DDBJ databases">
        <title>Comparative genomics of the Sigatoka disease complex on banana suggests a link between parallel evolutionary changes in Pseudocercospora fijiensis and Pseudocercospora eumusae and increased virulence on the banana host.</title>
        <authorList>
            <person name="Chang T.-C."/>
            <person name="Salvucci A."/>
            <person name="Crous P.W."/>
            <person name="Stergiopoulos I."/>
        </authorList>
    </citation>
    <scope>NUCLEOTIDE SEQUENCE [LARGE SCALE GENOMIC DNA]</scope>
    <source>
        <strain evidence="21 22">CBS 116634</strain>
    </source>
</reference>
<dbReference type="SUPFAM" id="SSF52096">
    <property type="entry name" value="ClpP/crotonase"/>
    <property type="match status" value="1"/>
</dbReference>
<feature type="transmembrane region" description="Helical" evidence="18">
    <location>
        <begin position="677"/>
        <end position="709"/>
    </location>
</feature>
<evidence type="ECO:0000256" key="3">
    <source>
        <dbReference type="ARBA" id="ARBA00004924"/>
    </source>
</evidence>
<keyword evidence="14" id="KW-0576">Peroxisome</keyword>
<dbReference type="FunFam" id="3.90.226.10:FF:000074">
    <property type="entry name" value="Enoyl-CoA hydratase (AFU_orthologue AFUA_2G10650)"/>
    <property type="match status" value="1"/>
</dbReference>
<keyword evidence="7 18" id="KW-0812">Transmembrane</keyword>
<dbReference type="GO" id="GO:0005777">
    <property type="term" value="C:peroxisome"/>
    <property type="evidence" value="ECO:0007669"/>
    <property type="project" value="UniProtKB-SubCell"/>
</dbReference>
<feature type="transmembrane region" description="Helical" evidence="18">
    <location>
        <begin position="531"/>
        <end position="550"/>
    </location>
</feature>
<keyword evidence="15" id="KW-0413">Isomerase</keyword>
<dbReference type="GO" id="GO:0016853">
    <property type="term" value="F:isomerase activity"/>
    <property type="evidence" value="ECO:0007669"/>
    <property type="project" value="UniProtKB-KW"/>
</dbReference>
<sequence>MMSASHPNSRGSLAAKVRSLQFQHFYISFPGEHIVQITINRPEKLNSINKATSREIADVWDLFDQDEDLWVAIITGSGRAFCTGADLQEWNGMNKAGIVNDMSPPGLAGLPRRSGKKPIIAAVNGITMGGGFEMVANCDLIVAASSAVFALPEVKRGIVPVAGCLPRLTRTLGLQRTTELTLTGRSVSAQTLQNWGLVNEVVASADNVVEAAIKLAREICHNSPDAVIVGREGIRLSWESGSVEEAVERLANQWYPRLMKGANFREGIEAFVEKRPTCASASGGLTIYRPRIGEAMRSRLLGVHLETVASRCCRMKFCRTVPMRNHDGHKKKSNDSRSGWEAGWTCQGAGLTCNAMPDLGTLGRPQDAGLRSRQESPKMLALRGITGYYRLLLAASPSPRDLITLLLGIIAAIAAGVPFPIIGILFGQLLDDFNDATCSDDQASRNSDQGNINGRILIIVYLAIAQFVLIYAHLLCWSLNGARLAQRLREAYLKALLRQEPLFFDNLPPGEVASRLNGDIQAIRSGTAEKVGIVLSSVSFFVTAYVVAFIKDTILAAILLSLIPAYFIMSFVGSHYIEKYSGLMSDYAATAASIASEALSNIIVVQAFGAHNRLEEKFSAELIASERQGMKKATATGIQSGILYFISYAANGLAFWLGSREVARALENGGVGTTVGAVFTVIFILVEATLLLSQVAPFLHLFGAAVASYEKLREDIDRKSALDGDTESTLKLERAAGGFELQNVSFTYPSRPEITVLDNLDLSIPAKKHTAIVGLSGSGKSTIAGLVTRLYDPTGGQITFDGHDVRQINARNLRSYLSLVQQEPSLLNRSLLENIAHGLINSSNPDYARFEAIILGSELEDLAVEVRQGSDLILAAEKRGALMVEIVHLVQKAAILADADSFITGLRHGYATSVGSSGRLISGGQQQRVCLARALVKDPAVLILDEATASLDSTSERKIQRAIDNIASGRTIITIAHRLSTITAADNIVVMHKGKLLEQGTHAELMAKPNGAYANLVRMQTVNTAATDSKTARTKLDSVNQSSVASFSSTEIDEIDKTDSNDPEKSQAVQHGSGDGEVPEADQEPETPRKPLWAIAKGYAPTLRPHALTLVIALLGSIVVGGAFSAEAVIFGNTVGSLSPCRTPASIRSRGDFFGLMFFVLALIEFFANLVSWSGFGWVSEKIVYNVRVLSFRSLFEQDLEWHQSKGRTPPMLLSYITRDGSALAGLSGSVIGTCLSITVNLVAAIILTHIIAWRIALVCLSLVPLLLGAGLMELRVLGKFEEEHESAYTTSIDIGVEAVTAIKTVTSLGIQDEIHQTYRRSLKGPRQNVFAVTLQASFWQAMTYFLGNLVNALAYWWGAKQIVAGNYTQTQFLIVVFSLLVGALLWSQMFALAPELSAAKAAMARILGLIEIGSEGMQGHVRRTSTPESPKSHDVEAIAETKTSYFSSRSSSSVQLRNVHFSYPARPDIKVMNGLSIEIKPGQFAALVGPSGAGKSTVVSLIERLYRPQAGSILLDGIDVTQSRDISFRDNISLVPQQSVLFEGSIEFNVGLGARPGHNVTLDEIKEACKLANIHDVIEALPDGYQTLCGPSGNQFSGGQKQRLSIARALVRKPKVLILDESTSALDAESEKLLQAGLEKASQGITVIAIAHRLHTIKRADVIFLIEAGRCVDRGSHAELMERSDSYRQNVMHQTVAE</sequence>
<dbReference type="GO" id="GO:0015421">
    <property type="term" value="F:ABC-type oligopeptide transporter activity"/>
    <property type="evidence" value="ECO:0007669"/>
    <property type="project" value="TreeGrafter"/>
</dbReference>
<dbReference type="Gene3D" id="3.90.226.10">
    <property type="entry name" value="2-enoyl-CoA Hydratase, Chain A, domain 1"/>
    <property type="match status" value="1"/>
</dbReference>
<dbReference type="Proteomes" id="UP000073492">
    <property type="component" value="Unassembled WGS sequence"/>
</dbReference>
<dbReference type="Gene3D" id="3.40.50.300">
    <property type="entry name" value="P-loop containing nucleotide triphosphate hydrolases"/>
    <property type="match status" value="2"/>
</dbReference>
<keyword evidence="22" id="KW-1185">Reference proteome</keyword>
<dbReference type="SUPFAM" id="SSF52540">
    <property type="entry name" value="P-loop containing nucleoside triphosphate hydrolases"/>
    <property type="match status" value="2"/>
</dbReference>